<feature type="coiled-coil region" evidence="1">
    <location>
        <begin position="18"/>
        <end position="52"/>
    </location>
</feature>
<proteinExistence type="predicted"/>
<organism evidence="2 3">
    <name type="scientific">Penicillium camemberti (strain FM 013)</name>
    <dbReference type="NCBI Taxonomy" id="1429867"/>
    <lineage>
        <taxon>Eukaryota</taxon>
        <taxon>Fungi</taxon>
        <taxon>Dikarya</taxon>
        <taxon>Ascomycota</taxon>
        <taxon>Pezizomycotina</taxon>
        <taxon>Eurotiomycetes</taxon>
        <taxon>Eurotiomycetidae</taxon>
        <taxon>Eurotiales</taxon>
        <taxon>Aspergillaceae</taxon>
        <taxon>Penicillium</taxon>
    </lineage>
</organism>
<dbReference type="Gene3D" id="1.20.5.170">
    <property type="match status" value="1"/>
</dbReference>
<dbReference type="AlphaFoldDB" id="A0A0G4PXX6"/>
<keyword evidence="1" id="KW-0175">Coiled coil</keyword>
<dbReference type="Proteomes" id="UP000053732">
    <property type="component" value="Unassembled WGS sequence"/>
</dbReference>
<dbReference type="EMBL" id="HG793200">
    <property type="protein sequence ID" value="CRL30994.1"/>
    <property type="molecule type" value="Genomic_DNA"/>
</dbReference>
<name>A0A0G4PXX6_PENC3</name>
<dbReference type="InterPro" id="IPR046347">
    <property type="entry name" value="bZIP_sf"/>
</dbReference>
<dbReference type="SUPFAM" id="SSF57959">
    <property type="entry name" value="Leucine zipper domain"/>
    <property type="match status" value="1"/>
</dbReference>
<evidence type="ECO:0000313" key="3">
    <source>
        <dbReference type="Proteomes" id="UP000053732"/>
    </source>
</evidence>
<dbReference type="GO" id="GO:0003700">
    <property type="term" value="F:DNA-binding transcription factor activity"/>
    <property type="evidence" value="ECO:0007669"/>
    <property type="project" value="InterPro"/>
</dbReference>
<keyword evidence="3" id="KW-1185">Reference proteome</keyword>
<accession>A0A0G4PXX6</accession>
<sequence length="53" mass="6531">MDLEVKAQKEFDRLVRVRENQRKSRARKQEYVRELEQRLAAIQQETRLMDIDN</sequence>
<evidence type="ECO:0000313" key="2">
    <source>
        <dbReference type="EMBL" id="CRL30994.1"/>
    </source>
</evidence>
<protein>
    <submittedName>
        <fullName evidence="2">BZIP transcription factor, bZIP-1</fullName>
    </submittedName>
</protein>
<reference evidence="2 3" key="1">
    <citation type="journal article" date="2014" name="Nat. Commun.">
        <title>Multiple recent horizontal transfers of a large genomic region in cheese making fungi.</title>
        <authorList>
            <person name="Cheeseman K."/>
            <person name="Ropars J."/>
            <person name="Renault P."/>
            <person name="Dupont J."/>
            <person name="Gouzy J."/>
            <person name="Branca A."/>
            <person name="Abraham A.L."/>
            <person name="Ceppi M."/>
            <person name="Conseiller E."/>
            <person name="Debuchy R."/>
            <person name="Malagnac F."/>
            <person name="Goarin A."/>
            <person name="Silar P."/>
            <person name="Lacoste S."/>
            <person name="Sallet E."/>
            <person name="Bensimon A."/>
            <person name="Giraud T."/>
            <person name="Brygoo Y."/>
        </authorList>
    </citation>
    <scope>NUCLEOTIDE SEQUENCE [LARGE SCALE GENOMIC DNA]</scope>
    <source>
        <strain evidence="3">FM 013</strain>
    </source>
</reference>
<evidence type="ECO:0000256" key="1">
    <source>
        <dbReference type="SAM" id="Coils"/>
    </source>
</evidence>
<gene>
    <name evidence="2" type="ORF">PCAMFM013_S067g000002</name>
</gene>